<feature type="transmembrane region" description="Helical" evidence="3">
    <location>
        <begin position="65"/>
        <end position="85"/>
    </location>
</feature>
<feature type="transmembrane region" description="Helical" evidence="3">
    <location>
        <begin position="204"/>
        <end position="227"/>
    </location>
</feature>
<keyword evidence="3" id="KW-1133">Transmembrane helix</keyword>
<feature type="transmembrane region" description="Helical" evidence="3">
    <location>
        <begin position="149"/>
        <end position="166"/>
    </location>
</feature>
<feature type="transmembrane region" description="Helical" evidence="3">
    <location>
        <begin position="121"/>
        <end position="137"/>
    </location>
</feature>
<feature type="transmembrane region" description="Helical" evidence="3">
    <location>
        <begin position="239"/>
        <end position="257"/>
    </location>
</feature>
<dbReference type="Proteomes" id="UP001601058">
    <property type="component" value="Unassembled WGS sequence"/>
</dbReference>
<gene>
    <name evidence="5" type="ORF">ACFYKT_21045</name>
</gene>
<feature type="transmembrane region" description="Helical" evidence="3">
    <location>
        <begin position="91"/>
        <end position="114"/>
    </location>
</feature>
<comment type="caution">
    <text evidence="5">The sequence shown here is derived from an EMBL/GenBank/DDBJ whole genome shotgun (WGS) entry which is preliminary data.</text>
</comment>
<dbReference type="PANTHER" id="PTHR22911:SF79">
    <property type="entry name" value="MOBA-LIKE NTP TRANSFERASE DOMAIN-CONTAINING PROTEIN"/>
    <property type="match status" value="1"/>
</dbReference>
<dbReference type="EMBL" id="JBIACJ010000020">
    <property type="protein sequence ID" value="MFE8698776.1"/>
    <property type="molecule type" value="Genomic_DNA"/>
</dbReference>
<evidence type="ECO:0000313" key="6">
    <source>
        <dbReference type="Proteomes" id="UP001601058"/>
    </source>
</evidence>
<dbReference type="Pfam" id="PF00892">
    <property type="entry name" value="EamA"/>
    <property type="match status" value="2"/>
</dbReference>
<evidence type="ECO:0000256" key="3">
    <source>
        <dbReference type="SAM" id="Phobius"/>
    </source>
</evidence>
<feature type="transmembrane region" description="Helical" evidence="3">
    <location>
        <begin position="31"/>
        <end position="53"/>
    </location>
</feature>
<dbReference type="PANTHER" id="PTHR22911">
    <property type="entry name" value="ACYL-MALONYL CONDENSING ENZYME-RELATED"/>
    <property type="match status" value="1"/>
</dbReference>
<evidence type="ECO:0000313" key="5">
    <source>
        <dbReference type="EMBL" id="MFE8698776.1"/>
    </source>
</evidence>
<feature type="domain" description="EamA" evidence="4">
    <location>
        <begin position="149"/>
        <end position="281"/>
    </location>
</feature>
<keyword evidence="3" id="KW-0472">Membrane</keyword>
<comment type="similarity">
    <text evidence="2">Belongs to the EamA transporter family.</text>
</comment>
<evidence type="ECO:0000256" key="2">
    <source>
        <dbReference type="ARBA" id="ARBA00007362"/>
    </source>
</evidence>
<keyword evidence="6" id="KW-1185">Reference proteome</keyword>
<feature type="transmembrane region" description="Helical" evidence="3">
    <location>
        <begin position="178"/>
        <end position="198"/>
    </location>
</feature>
<comment type="subcellular location">
    <subcellularLocation>
        <location evidence="1">Endomembrane system</location>
        <topology evidence="1">Multi-pass membrane protein</topology>
    </subcellularLocation>
</comment>
<reference evidence="5 6" key="1">
    <citation type="submission" date="2024-08" db="EMBL/GenBank/DDBJ databases">
        <title>Two novel Cytobacillus novel species.</title>
        <authorList>
            <person name="Liu G."/>
        </authorList>
    </citation>
    <scope>NUCLEOTIDE SEQUENCE [LARGE SCALE GENOMIC DNA]</scope>
    <source>
        <strain evidence="5 6">FJAT-53684</strain>
    </source>
</reference>
<feature type="transmembrane region" description="Helical" evidence="3">
    <location>
        <begin position="263"/>
        <end position="282"/>
    </location>
</feature>
<accession>A0ABW6K3R3</accession>
<dbReference type="InterPro" id="IPR037185">
    <property type="entry name" value="EmrE-like"/>
</dbReference>
<protein>
    <submittedName>
        <fullName evidence="5">EamA family transporter</fullName>
    </submittedName>
</protein>
<keyword evidence="3" id="KW-0812">Transmembrane</keyword>
<dbReference type="InterPro" id="IPR000620">
    <property type="entry name" value="EamA_dom"/>
</dbReference>
<dbReference type="RefSeq" id="WP_389223796.1">
    <property type="nucleotide sequence ID" value="NZ_JBIACJ010000020.1"/>
</dbReference>
<feature type="domain" description="EamA" evidence="4">
    <location>
        <begin position="5"/>
        <end position="137"/>
    </location>
</feature>
<name>A0ABW6K3R3_9BACI</name>
<organism evidence="5 6">
    <name type="scientific">Cytobacillus mangrovibacter</name>
    <dbReference type="NCBI Taxonomy" id="3299024"/>
    <lineage>
        <taxon>Bacteria</taxon>
        <taxon>Bacillati</taxon>
        <taxon>Bacillota</taxon>
        <taxon>Bacilli</taxon>
        <taxon>Bacillales</taxon>
        <taxon>Bacillaceae</taxon>
        <taxon>Cytobacillus</taxon>
    </lineage>
</organism>
<sequence>MKGNLGPLFILLAALLWGTTGTTQALAPEGAHPIAIGATRLAVGGIFLVLIVLLKGKFDFKHWPVKITILASLSMALYQPLFFSAVSVTGVAIGTVVAIGSAPILSGLIEWLYLKIRPSKLWWYSTFLSIAGCLLLFNNKESVNVDPVGIIMALGAGLSFAIYTLVSRTLVKNHSSLSVVAVVFTLSAIWLTPFLFIYDMSWIISFRGMGVSLQLGIMATGVAYLLFAKGLIHVSSSTAVTLALAEPLTAALLGVFILGEYLTITSCVGILLLLLGIGLLIWPSKKSRGEKVIYQ</sequence>
<proteinExistence type="inferred from homology"/>
<evidence type="ECO:0000259" key="4">
    <source>
        <dbReference type="Pfam" id="PF00892"/>
    </source>
</evidence>
<dbReference type="SUPFAM" id="SSF103481">
    <property type="entry name" value="Multidrug resistance efflux transporter EmrE"/>
    <property type="match status" value="2"/>
</dbReference>
<evidence type="ECO:0000256" key="1">
    <source>
        <dbReference type="ARBA" id="ARBA00004127"/>
    </source>
</evidence>